<name>L8N150_9CYAN</name>
<comment type="caution">
    <text evidence="2">The sequence shown here is derived from an EMBL/GenBank/DDBJ whole genome shotgun (WGS) entry which is preliminary data.</text>
</comment>
<evidence type="ECO:0000313" key="3">
    <source>
        <dbReference type="Proteomes" id="UP000011201"/>
    </source>
</evidence>
<protein>
    <submittedName>
        <fullName evidence="2">Uncharacterized protein</fullName>
    </submittedName>
</protein>
<gene>
    <name evidence="2" type="ORF">Pse7429DRAFT_0857</name>
</gene>
<evidence type="ECO:0000313" key="2">
    <source>
        <dbReference type="EMBL" id="ELS33932.1"/>
    </source>
</evidence>
<proteinExistence type="predicted"/>
<dbReference type="AlphaFoldDB" id="L8N150"/>
<accession>L8N150</accession>
<sequence>MNWYQSTNQSIIMSEAILLNTFFWAAIALLAIATSGIGYLTYLEWQDRRRRGGKS</sequence>
<keyword evidence="1" id="KW-0472">Membrane</keyword>
<keyword evidence="3" id="KW-1185">Reference proteome</keyword>
<dbReference type="EMBL" id="ALWB01000024">
    <property type="protein sequence ID" value="ELS33932.1"/>
    <property type="molecule type" value="Genomic_DNA"/>
</dbReference>
<feature type="transmembrane region" description="Helical" evidence="1">
    <location>
        <begin position="22"/>
        <end position="42"/>
    </location>
</feature>
<dbReference type="Proteomes" id="UP000011201">
    <property type="component" value="Unassembled WGS sequence"/>
</dbReference>
<keyword evidence="1" id="KW-0812">Transmembrane</keyword>
<reference evidence="2 3" key="1">
    <citation type="journal article" date="2013" name="Proc. Natl. Acad. Sci. U.S.A.">
        <title>Improving the coverage of the cyanobacterial phylum using diversity-driven genome sequencing.</title>
        <authorList>
            <person name="Shih P.M."/>
            <person name="Wu D."/>
            <person name="Latifi A."/>
            <person name="Axen S.D."/>
            <person name="Fewer D.P."/>
            <person name="Talla E."/>
            <person name="Calteau A."/>
            <person name="Cai F."/>
            <person name="Tandeau de Marsac N."/>
            <person name="Rippka R."/>
            <person name="Herdman M."/>
            <person name="Sivonen K."/>
            <person name="Coursin T."/>
            <person name="Laurent T."/>
            <person name="Goodwin L."/>
            <person name="Nolan M."/>
            <person name="Davenport K.W."/>
            <person name="Han C.S."/>
            <person name="Rubin E.M."/>
            <person name="Eisen J.A."/>
            <person name="Woyke T."/>
            <person name="Gugger M."/>
            <person name="Kerfeld C.A."/>
        </authorList>
    </citation>
    <scope>NUCLEOTIDE SEQUENCE [LARGE SCALE GENOMIC DNA]</scope>
    <source>
        <strain evidence="2 3">PCC 7429</strain>
    </source>
</reference>
<organism evidence="2 3">
    <name type="scientific">Pseudanabaena biceps PCC 7429</name>
    <dbReference type="NCBI Taxonomy" id="927668"/>
    <lineage>
        <taxon>Bacteria</taxon>
        <taxon>Bacillati</taxon>
        <taxon>Cyanobacteriota</taxon>
        <taxon>Cyanophyceae</taxon>
        <taxon>Pseudanabaenales</taxon>
        <taxon>Pseudanabaenaceae</taxon>
        <taxon>Pseudanabaena</taxon>
    </lineage>
</organism>
<keyword evidence="1" id="KW-1133">Transmembrane helix</keyword>
<evidence type="ECO:0000256" key="1">
    <source>
        <dbReference type="SAM" id="Phobius"/>
    </source>
</evidence>
<dbReference type="PATRIC" id="fig|927668.3.peg.1067"/>